<proteinExistence type="inferred from homology"/>
<keyword evidence="2" id="KW-0874">Quinone</keyword>
<comment type="function">
    <text evidence="2">NDH-1 shuttles electrons from NADH, via FMN and iron-sulfur (Fe-S) centers, to quinones in the respiratory chain. Couples the redox reaction to proton translocation (for every two electrons transferred, four hydrogen ions are translocated across the cytoplasmic membrane), and thus conserves the redox energy in a proton gradient.</text>
</comment>
<dbReference type="EMBL" id="PVTH01000006">
    <property type="protein sequence ID" value="PRY52454.1"/>
    <property type="molecule type" value="Genomic_DNA"/>
</dbReference>
<dbReference type="InterPro" id="IPR001457">
    <property type="entry name" value="NADH_UbQ/plastoQ_OxRdtase_su6"/>
</dbReference>
<gene>
    <name evidence="3" type="ORF">B0I27_106215</name>
</gene>
<dbReference type="PANTHER" id="PTHR33269:SF17">
    <property type="entry name" value="NADH-UBIQUINONE OXIDOREDUCTASE CHAIN 6"/>
    <property type="match status" value="1"/>
</dbReference>
<feature type="transmembrane region" description="Helical" evidence="2">
    <location>
        <begin position="6"/>
        <end position="24"/>
    </location>
</feature>
<dbReference type="Proteomes" id="UP000238034">
    <property type="component" value="Unassembled WGS sequence"/>
</dbReference>
<accession>A0A2T0U3G6</accession>
<comment type="caution">
    <text evidence="3">The sequence shown here is derived from an EMBL/GenBank/DDBJ whole genome shotgun (WGS) entry which is preliminary data.</text>
</comment>
<dbReference type="OrthoDB" id="981464at2"/>
<keyword evidence="2" id="KW-0472">Membrane</keyword>
<feature type="transmembrane region" description="Helical" evidence="2">
    <location>
        <begin position="56"/>
        <end position="77"/>
    </location>
</feature>
<keyword evidence="2" id="KW-0812">Transmembrane</keyword>
<dbReference type="GO" id="GO:0048038">
    <property type="term" value="F:quinone binding"/>
    <property type="evidence" value="ECO:0007669"/>
    <property type="project" value="UniProtKB-UniRule"/>
</dbReference>
<dbReference type="EC" id="7.1.1.-" evidence="2"/>
<dbReference type="AlphaFoldDB" id="A0A2T0U3G6"/>
<dbReference type="InterPro" id="IPR042106">
    <property type="entry name" value="Nuo/plastoQ_OxRdtase_6_NuoJ"/>
</dbReference>
<comment type="similarity">
    <text evidence="1 2">Belongs to the complex I subunit 6 family.</text>
</comment>
<reference evidence="3 4" key="1">
    <citation type="submission" date="2018-03" db="EMBL/GenBank/DDBJ databases">
        <title>Genomic Encyclopedia of Type Strains, Phase III (KMG-III): the genomes of soil and plant-associated and newly described type strains.</title>
        <authorList>
            <person name="Whitman W."/>
        </authorList>
    </citation>
    <scope>NUCLEOTIDE SEQUENCE [LARGE SCALE GENOMIC DNA]</scope>
    <source>
        <strain evidence="3 4">CGMCC 1.9313</strain>
    </source>
</reference>
<feature type="transmembrane region" description="Helical" evidence="2">
    <location>
        <begin position="98"/>
        <end position="118"/>
    </location>
</feature>
<sequence length="180" mass="20025">MNIEQVVFYILAATVLSSAFMVVFNRNMVRSIFLFFVTLFAMSGLFIYALADFVAVTQLIVYVGGMLVLMIFAFLLSSKTILNTSATHKTSLIGLHHLPGMLISLLFFLILFVTIHQANPEEIGWVRNAGNNTLVASDNTIHAIGINLMTRYLIPFEIISVLLMMALIGAAHLARRTKKQ</sequence>
<evidence type="ECO:0000313" key="4">
    <source>
        <dbReference type="Proteomes" id="UP000238034"/>
    </source>
</evidence>
<keyword evidence="4" id="KW-1185">Reference proteome</keyword>
<evidence type="ECO:0000313" key="3">
    <source>
        <dbReference type="EMBL" id="PRY52454.1"/>
    </source>
</evidence>
<dbReference type="GO" id="GO:0005886">
    <property type="term" value="C:plasma membrane"/>
    <property type="evidence" value="ECO:0007669"/>
    <property type="project" value="UniProtKB-SubCell"/>
</dbReference>
<dbReference type="RefSeq" id="WP_106293588.1">
    <property type="nucleotide sequence ID" value="NZ_PVTH01000006.1"/>
</dbReference>
<comment type="subcellular location">
    <subcellularLocation>
        <location evidence="2">Cell membrane</location>
        <topology evidence="2">Multi-pass membrane protein</topology>
    </subcellularLocation>
</comment>
<dbReference type="GO" id="GO:0008137">
    <property type="term" value="F:NADH dehydrogenase (ubiquinone) activity"/>
    <property type="evidence" value="ECO:0007669"/>
    <property type="project" value="UniProtKB-UniRule"/>
</dbReference>
<protein>
    <recommendedName>
        <fullName evidence="2">NADH-quinone oxidoreductase subunit J</fullName>
        <ecNumber evidence="2">7.1.1.-</ecNumber>
    </recommendedName>
</protein>
<organism evidence="3 4">
    <name type="scientific">Arcticibacter pallidicorallinus</name>
    <dbReference type="NCBI Taxonomy" id="1259464"/>
    <lineage>
        <taxon>Bacteria</taxon>
        <taxon>Pseudomonadati</taxon>
        <taxon>Bacteroidota</taxon>
        <taxon>Sphingobacteriia</taxon>
        <taxon>Sphingobacteriales</taxon>
        <taxon>Sphingobacteriaceae</taxon>
        <taxon>Arcticibacter</taxon>
    </lineage>
</organism>
<comment type="catalytic activity">
    <reaction evidence="2">
        <text>a quinone + NADH + 5 H(+)(in) = a quinol + NAD(+) + 4 H(+)(out)</text>
        <dbReference type="Rhea" id="RHEA:57888"/>
        <dbReference type="ChEBI" id="CHEBI:15378"/>
        <dbReference type="ChEBI" id="CHEBI:24646"/>
        <dbReference type="ChEBI" id="CHEBI:57540"/>
        <dbReference type="ChEBI" id="CHEBI:57945"/>
        <dbReference type="ChEBI" id="CHEBI:132124"/>
    </reaction>
</comment>
<evidence type="ECO:0000256" key="1">
    <source>
        <dbReference type="ARBA" id="ARBA00005698"/>
    </source>
</evidence>
<dbReference type="Pfam" id="PF00499">
    <property type="entry name" value="Oxidored_q3"/>
    <property type="match status" value="1"/>
</dbReference>
<dbReference type="Gene3D" id="1.20.120.1200">
    <property type="entry name" value="NADH-ubiquinone/plastoquinone oxidoreductase chain 6, subunit NuoJ"/>
    <property type="match status" value="1"/>
</dbReference>
<feature type="transmembrane region" description="Helical" evidence="2">
    <location>
        <begin position="152"/>
        <end position="174"/>
    </location>
</feature>
<dbReference type="PANTHER" id="PTHR33269">
    <property type="entry name" value="NADH-UBIQUINONE OXIDOREDUCTASE CHAIN 6"/>
    <property type="match status" value="1"/>
</dbReference>
<name>A0A2T0U3G6_9SPHI</name>
<feature type="transmembrane region" description="Helical" evidence="2">
    <location>
        <begin position="31"/>
        <end position="50"/>
    </location>
</feature>
<evidence type="ECO:0000256" key="2">
    <source>
        <dbReference type="RuleBase" id="RU004429"/>
    </source>
</evidence>
<keyword evidence="2" id="KW-1003">Cell membrane</keyword>
<keyword evidence="2" id="KW-0520">NAD</keyword>
<keyword evidence="2" id="KW-1133">Transmembrane helix</keyword>